<feature type="binding site" evidence="19">
    <location>
        <position position="84"/>
    </location>
    <ligand>
        <name>GTP</name>
        <dbReference type="ChEBI" id="CHEBI:37565"/>
    </ligand>
</feature>
<dbReference type="CDD" id="cd00544">
    <property type="entry name" value="CobU"/>
    <property type="match status" value="1"/>
</dbReference>
<evidence type="ECO:0000256" key="5">
    <source>
        <dbReference type="ARBA" id="ARBA00004692"/>
    </source>
</evidence>
<evidence type="ECO:0000256" key="18">
    <source>
        <dbReference type="PIRSR" id="PIRSR006135-1"/>
    </source>
</evidence>
<comment type="catalytic activity">
    <reaction evidence="2">
        <text>adenosylcob(III)inamide phosphate + GTP + H(+) = adenosylcob(III)inamide-GDP + diphosphate</text>
        <dbReference type="Rhea" id="RHEA:22712"/>
        <dbReference type="ChEBI" id="CHEBI:15378"/>
        <dbReference type="ChEBI" id="CHEBI:33019"/>
        <dbReference type="ChEBI" id="CHEBI:37565"/>
        <dbReference type="ChEBI" id="CHEBI:58502"/>
        <dbReference type="ChEBI" id="CHEBI:60487"/>
        <dbReference type="EC" id="2.7.7.62"/>
    </reaction>
</comment>
<protein>
    <recommendedName>
        <fullName evidence="16">Adenosylcobinamide kinase</fullName>
        <ecNumber evidence="8">2.7.1.156</ecNumber>
        <ecNumber evidence="9">2.7.7.62</ecNumber>
    </recommendedName>
    <alternativeName>
        <fullName evidence="17">Adenosylcobinamide-phosphate guanylyltransferase</fullName>
    </alternativeName>
</protein>
<dbReference type="GO" id="GO:0005524">
    <property type="term" value="F:ATP binding"/>
    <property type="evidence" value="ECO:0007669"/>
    <property type="project" value="UniProtKB-KW"/>
</dbReference>
<dbReference type="OrthoDB" id="9799422at2"/>
<comment type="catalytic activity">
    <reaction evidence="3">
        <text>adenosylcob(III)inamide + GTP = adenosylcob(III)inamide phosphate + GDP + H(+)</text>
        <dbReference type="Rhea" id="RHEA:15765"/>
        <dbReference type="ChEBI" id="CHEBI:2480"/>
        <dbReference type="ChEBI" id="CHEBI:15378"/>
        <dbReference type="ChEBI" id="CHEBI:37565"/>
        <dbReference type="ChEBI" id="CHEBI:58189"/>
        <dbReference type="ChEBI" id="CHEBI:58502"/>
        <dbReference type="EC" id="2.7.1.156"/>
    </reaction>
</comment>
<keyword evidence="21" id="KW-1185">Reference proteome</keyword>
<dbReference type="InterPro" id="IPR027417">
    <property type="entry name" value="P-loop_NTPase"/>
</dbReference>
<dbReference type="KEGG" id="cac:CA_C1383"/>
<dbReference type="GO" id="GO:0043752">
    <property type="term" value="F:adenosylcobinamide kinase activity"/>
    <property type="evidence" value="ECO:0007669"/>
    <property type="project" value="UniProtKB-EC"/>
</dbReference>
<dbReference type="GO" id="GO:0008820">
    <property type="term" value="F:cobinamide phosphate guanylyltransferase activity"/>
    <property type="evidence" value="ECO:0007669"/>
    <property type="project" value="UniProtKB-EC"/>
</dbReference>
<dbReference type="SUPFAM" id="SSF52540">
    <property type="entry name" value="P-loop containing nucleoside triphosphate hydrolases"/>
    <property type="match status" value="1"/>
</dbReference>
<dbReference type="UniPathway" id="UPA00148">
    <property type="reaction ID" value="UER00236"/>
</dbReference>
<evidence type="ECO:0000256" key="7">
    <source>
        <dbReference type="ARBA" id="ARBA00007490"/>
    </source>
</evidence>
<evidence type="ECO:0000256" key="11">
    <source>
        <dbReference type="ARBA" id="ARBA00022679"/>
    </source>
</evidence>
<keyword evidence="13 20" id="KW-0418">Kinase</keyword>
<evidence type="ECO:0000256" key="8">
    <source>
        <dbReference type="ARBA" id="ARBA00012016"/>
    </source>
</evidence>
<organism evidence="20 21">
    <name type="scientific">Clostridium acetobutylicum (strain ATCC 824 / DSM 792 / JCM 1419 / IAM 19013 / LMG 5710 / NBRC 13948 / NRRL B-527 / VKM B-1787 / 2291 / W)</name>
    <dbReference type="NCBI Taxonomy" id="272562"/>
    <lineage>
        <taxon>Bacteria</taxon>
        <taxon>Bacillati</taxon>
        <taxon>Bacillota</taxon>
        <taxon>Clostridia</taxon>
        <taxon>Eubacteriales</taxon>
        <taxon>Clostridiaceae</taxon>
        <taxon>Clostridium</taxon>
    </lineage>
</organism>
<accession>Q97JA3</accession>
<dbReference type="PANTHER" id="PTHR34848">
    <property type="match status" value="1"/>
</dbReference>
<comment type="pathway">
    <text evidence="6">Cofactor biosynthesis; adenosylcobalamin biosynthesis; adenosylcobalamin from cob(II)yrinate a,c-diamide: step 5/7.</text>
</comment>
<evidence type="ECO:0000256" key="1">
    <source>
        <dbReference type="ARBA" id="ARBA00000312"/>
    </source>
</evidence>
<reference evidence="20 21" key="1">
    <citation type="journal article" date="2001" name="J. Bacteriol.">
        <title>Genome sequence and comparative analysis of the solvent-producing bacterium Clostridium acetobutylicum.</title>
        <authorList>
            <person name="Nolling J."/>
            <person name="Breton G."/>
            <person name="Omelchenko M.V."/>
            <person name="Makarova K.S."/>
            <person name="Zeng Q."/>
            <person name="Gibson R."/>
            <person name="Lee H.M."/>
            <person name="Dubois J."/>
            <person name="Qiu D."/>
            <person name="Hitti J."/>
            <person name="Wolf Y.I."/>
            <person name="Tatusov R.L."/>
            <person name="Sabathe F."/>
            <person name="Doucette-Stamm L."/>
            <person name="Soucaille P."/>
            <person name="Daly M.J."/>
            <person name="Bennett G.N."/>
            <person name="Koonin E.V."/>
            <person name="Smith D.R."/>
        </authorList>
    </citation>
    <scope>NUCLEOTIDE SEQUENCE [LARGE SCALE GENOMIC DNA]</scope>
    <source>
        <strain evidence="21">ATCC 824 / DSM 792 / JCM 1419 / LMG 5710 / VKM B-1787</strain>
    </source>
</reference>
<dbReference type="Gene3D" id="3.40.50.300">
    <property type="entry name" value="P-loop containing nucleotide triphosphate hydrolases"/>
    <property type="match status" value="1"/>
</dbReference>
<feature type="binding site" evidence="19">
    <location>
        <position position="62"/>
    </location>
    <ligand>
        <name>GTP</name>
        <dbReference type="ChEBI" id="CHEBI:37565"/>
    </ligand>
</feature>
<dbReference type="GeneID" id="44997888"/>
<sequence length="185" mass="20981">MGKLIFITGGARSGKSSYAEKLAISLGGDILYIATSKPFDEEMKERVKKHRERRPKNWGTLEAYKDFDSKLLIETKGKSGVLLDCITNMVTNLIFEKLPSEENITTRDAEKVQKYVEDEIEKLIRVIENIDMPFIIVTNEVGMSLVPEYPLGRLFRDIAGFVNQMLAKKADEVYLCISGIPMKIK</sequence>
<evidence type="ECO:0000256" key="2">
    <source>
        <dbReference type="ARBA" id="ARBA00000711"/>
    </source>
</evidence>
<dbReference type="Proteomes" id="UP000000814">
    <property type="component" value="Chromosome"/>
</dbReference>
<dbReference type="eggNOG" id="COG2087">
    <property type="taxonomic scope" value="Bacteria"/>
</dbReference>
<keyword evidence="15 19" id="KW-0342">GTP-binding</keyword>
<feature type="binding site" evidence="19">
    <location>
        <begin position="51"/>
        <end position="54"/>
    </location>
    <ligand>
        <name>GTP</name>
        <dbReference type="ChEBI" id="CHEBI:37565"/>
    </ligand>
</feature>
<dbReference type="PIRSF" id="PIRSF006135">
    <property type="entry name" value="CobU"/>
    <property type="match status" value="1"/>
</dbReference>
<evidence type="ECO:0000256" key="10">
    <source>
        <dbReference type="ARBA" id="ARBA00022573"/>
    </source>
</evidence>
<dbReference type="PATRIC" id="fig|272562.8.peg.1588"/>
<dbReference type="STRING" id="272562.CA_C1383"/>
<evidence type="ECO:0000256" key="19">
    <source>
        <dbReference type="PIRSR" id="PIRSR006135-2"/>
    </source>
</evidence>
<keyword evidence="12 19" id="KW-0547">Nucleotide-binding</keyword>
<evidence type="ECO:0000256" key="15">
    <source>
        <dbReference type="ARBA" id="ARBA00023134"/>
    </source>
</evidence>
<feature type="binding site" evidence="19">
    <location>
        <begin position="34"/>
        <end position="36"/>
    </location>
    <ligand>
        <name>GTP</name>
        <dbReference type="ChEBI" id="CHEBI:37565"/>
    </ligand>
</feature>
<dbReference type="Pfam" id="PF02283">
    <property type="entry name" value="CobU"/>
    <property type="match status" value="1"/>
</dbReference>
<evidence type="ECO:0000256" key="4">
    <source>
        <dbReference type="ARBA" id="ARBA00003889"/>
    </source>
</evidence>
<dbReference type="InterPro" id="IPR003203">
    <property type="entry name" value="CobU/CobP"/>
</dbReference>
<evidence type="ECO:0000256" key="9">
    <source>
        <dbReference type="ARBA" id="ARBA00012523"/>
    </source>
</evidence>
<gene>
    <name evidence="20" type="primary">cobU/cobP</name>
    <name evidence="20" type="ordered locus">CA_C1383</name>
</gene>
<feature type="active site" description="GMP-histidine intermediate" evidence="18">
    <location>
        <position position="50"/>
    </location>
</feature>
<evidence type="ECO:0000256" key="13">
    <source>
        <dbReference type="ARBA" id="ARBA00022777"/>
    </source>
</evidence>
<comment type="catalytic activity">
    <reaction evidence="1">
        <text>adenosylcob(III)inamide + ATP = adenosylcob(III)inamide phosphate + ADP + H(+)</text>
        <dbReference type="Rhea" id="RHEA:15769"/>
        <dbReference type="ChEBI" id="CHEBI:2480"/>
        <dbReference type="ChEBI" id="CHEBI:15378"/>
        <dbReference type="ChEBI" id="CHEBI:30616"/>
        <dbReference type="ChEBI" id="CHEBI:58502"/>
        <dbReference type="ChEBI" id="CHEBI:456216"/>
        <dbReference type="EC" id="2.7.1.156"/>
    </reaction>
</comment>
<dbReference type="GO" id="GO:0005525">
    <property type="term" value="F:GTP binding"/>
    <property type="evidence" value="ECO:0007669"/>
    <property type="project" value="UniProtKB-KW"/>
</dbReference>
<comment type="pathway">
    <text evidence="5">Cofactor biosynthesis; adenosylcobalamin biosynthesis; adenosylcobalamin from cob(II)yrinate a,c-diamide: step 6/7.</text>
</comment>
<dbReference type="GO" id="GO:0009236">
    <property type="term" value="P:cobalamin biosynthetic process"/>
    <property type="evidence" value="ECO:0007669"/>
    <property type="project" value="UniProtKB-UniPathway"/>
</dbReference>
<proteinExistence type="inferred from homology"/>
<dbReference type="EC" id="2.7.7.62" evidence="9"/>
<evidence type="ECO:0000256" key="12">
    <source>
        <dbReference type="ARBA" id="ARBA00022741"/>
    </source>
</evidence>
<keyword evidence="11" id="KW-0808">Transferase</keyword>
<evidence type="ECO:0000256" key="16">
    <source>
        <dbReference type="ARBA" id="ARBA00029570"/>
    </source>
</evidence>
<dbReference type="EMBL" id="AE001437">
    <property type="protein sequence ID" value="AAK79351.1"/>
    <property type="molecule type" value="Genomic_DNA"/>
</dbReference>
<dbReference type="AlphaFoldDB" id="Q97JA3"/>
<dbReference type="HOGENOM" id="CLU_094161_0_2_9"/>
<evidence type="ECO:0000256" key="6">
    <source>
        <dbReference type="ARBA" id="ARBA00005159"/>
    </source>
</evidence>
<evidence type="ECO:0000313" key="20">
    <source>
        <dbReference type="EMBL" id="AAK79351.1"/>
    </source>
</evidence>
<evidence type="ECO:0000256" key="14">
    <source>
        <dbReference type="ARBA" id="ARBA00022840"/>
    </source>
</evidence>
<dbReference type="PIR" id="D97070">
    <property type="entry name" value="D97070"/>
</dbReference>
<dbReference type="NCBIfam" id="NF004469">
    <property type="entry name" value="PRK05800.1"/>
    <property type="match status" value="1"/>
</dbReference>
<keyword evidence="14" id="KW-0067">ATP-binding</keyword>
<name>Q97JA3_CLOAB</name>
<dbReference type="RefSeq" id="WP_010964692.1">
    <property type="nucleotide sequence ID" value="NC_003030.1"/>
</dbReference>
<dbReference type="PANTHER" id="PTHR34848:SF1">
    <property type="entry name" value="BIFUNCTIONAL ADENOSYLCOBALAMIN BIOSYNTHESIS PROTEIN COBU"/>
    <property type="match status" value="1"/>
</dbReference>
<comment type="function">
    <text evidence="4">Catalyzes ATP-dependent phosphorylation of adenosylcobinamide and addition of GMP to adenosylcobinamide phosphate.</text>
</comment>
<evidence type="ECO:0000313" key="21">
    <source>
        <dbReference type="Proteomes" id="UP000000814"/>
    </source>
</evidence>
<keyword evidence="10" id="KW-0169">Cobalamin biosynthesis</keyword>
<evidence type="ECO:0000256" key="3">
    <source>
        <dbReference type="ARBA" id="ARBA00001522"/>
    </source>
</evidence>
<feature type="binding site" evidence="19">
    <location>
        <begin position="9"/>
        <end position="16"/>
    </location>
    <ligand>
        <name>GTP</name>
        <dbReference type="ChEBI" id="CHEBI:37565"/>
    </ligand>
</feature>
<dbReference type="EC" id="2.7.1.156" evidence="8"/>
<comment type="similarity">
    <text evidence="7">Belongs to the CobU/CobP family.</text>
</comment>
<evidence type="ECO:0000256" key="17">
    <source>
        <dbReference type="ARBA" id="ARBA00030571"/>
    </source>
</evidence>